<dbReference type="PANTHER" id="PTHR15541:SF2">
    <property type="entry name" value="GRANULYSIN"/>
    <property type="match status" value="1"/>
</dbReference>
<dbReference type="AlphaFoldDB" id="A0A3Q3NLY7"/>
<accession>A0A3Q3NLY7</accession>
<keyword evidence="5" id="KW-1185">Reference proteome</keyword>
<dbReference type="PROSITE" id="PS50015">
    <property type="entry name" value="SAP_B"/>
    <property type="match status" value="1"/>
</dbReference>
<dbReference type="InterPro" id="IPR008139">
    <property type="entry name" value="SaposinB_dom"/>
</dbReference>
<dbReference type="GO" id="GO:0042742">
    <property type="term" value="P:defense response to bacterium"/>
    <property type="evidence" value="ECO:0007669"/>
    <property type="project" value="InterPro"/>
</dbReference>
<dbReference type="GeneTree" id="ENSGT00510000050935"/>
<evidence type="ECO:0000313" key="5">
    <source>
        <dbReference type="Proteomes" id="UP000261660"/>
    </source>
</evidence>
<evidence type="ECO:0000256" key="2">
    <source>
        <dbReference type="SAM" id="SignalP"/>
    </source>
</evidence>
<name>A0A3Q3NLY7_9LABR</name>
<dbReference type="Gene3D" id="1.10.225.10">
    <property type="entry name" value="Saposin-like"/>
    <property type="match status" value="1"/>
</dbReference>
<sequence length="158" mass="17605">MQTHSESTATMEASSVLLLMCILGTCSVWTVHGASLEVNIDDQEHQQVDVDVDVDILRPGICWACKWTLNKVKKALGHNATAERMKTKLLSCCEEIGFLKPLCRHFVKKHLGVLIEELSTTDGVNTICVNVRACKPEELCSPHFNEMEDSSSEVDEYP</sequence>
<keyword evidence="1" id="KW-1015">Disulfide bond</keyword>
<keyword evidence="2" id="KW-0732">Signal</keyword>
<feature type="domain" description="Saposin B-type" evidence="3">
    <location>
        <begin position="58"/>
        <end position="138"/>
    </location>
</feature>
<evidence type="ECO:0000256" key="1">
    <source>
        <dbReference type="ARBA" id="ARBA00023157"/>
    </source>
</evidence>
<feature type="chain" id="PRO_5018687763" description="Saposin B-type domain-containing protein" evidence="2">
    <location>
        <begin position="34"/>
        <end position="158"/>
    </location>
</feature>
<evidence type="ECO:0000259" key="3">
    <source>
        <dbReference type="PROSITE" id="PS50015"/>
    </source>
</evidence>
<dbReference type="STRING" id="56723.ENSLBEP00000036155"/>
<dbReference type="Proteomes" id="UP000261660">
    <property type="component" value="Unplaced"/>
</dbReference>
<dbReference type="InterPro" id="IPR011001">
    <property type="entry name" value="Saposin-like"/>
</dbReference>
<organism evidence="4 5">
    <name type="scientific">Labrus bergylta</name>
    <name type="common">ballan wrasse</name>
    <dbReference type="NCBI Taxonomy" id="56723"/>
    <lineage>
        <taxon>Eukaryota</taxon>
        <taxon>Metazoa</taxon>
        <taxon>Chordata</taxon>
        <taxon>Craniata</taxon>
        <taxon>Vertebrata</taxon>
        <taxon>Euteleostomi</taxon>
        <taxon>Actinopterygii</taxon>
        <taxon>Neopterygii</taxon>
        <taxon>Teleostei</taxon>
        <taxon>Neoteleostei</taxon>
        <taxon>Acanthomorphata</taxon>
        <taxon>Eupercaria</taxon>
        <taxon>Labriformes</taxon>
        <taxon>Labridae</taxon>
        <taxon>Labrus</taxon>
    </lineage>
</organism>
<reference evidence="4" key="2">
    <citation type="submission" date="2025-09" db="UniProtKB">
        <authorList>
            <consortium name="Ensembl"/>
        </authorList>
    </citation>
    <scope>IDENTIFICATION</scope>
</reference>
<dbReference type="PANTHER" id="PTHR15541">
    <property type="entry name" value="GRANULYSIN RELATED"/>
    <property type="match status" value="1"/>
</dbReference>
<dbReference type="InParanoid" id="A0A3Q3NLY7"/>
<protein>
    <recommendedName>
        <fullName evidence="3">Saposin B-type domain-containing protein</fullName>
    </recommendedName>
</protein>
<reference evidence="4" key="1">
    <citation type="submission" date="2025-08" db="UniProtKB">
        <authorList>
            <consortium name="Ensembl"/>
        </authorList>
    </citation>
    <scope>IDENTIFICATION</scope>
</reference>
<proteinExistence type="predicted"/>
<dbReference type="InterPro" id="IPR038847">
    <property type="entry name" value="Granulysin-like"/>
</dbReference>
<dbReference type="SUPFAM" id="SSF47862">
    <property type="entry name" value="Saposin"/>
    <property type="match status" value="1"/>
</dbReference>
<dbReference type="SMART" id="SM00741">
    <property type="entry name" value="SapB"/>
    <property type="match status" value="1"/>
</dbReference>
<dbReference type="Ensembl" id="ENSLBET00000037673.1">
    <property type="protein sequence ID" value="ENSLBEP00000036155.1"/>
    <property type="gene ID" value="ENSLBEG00000027082.1"/>
</dbReference>
<evidence type="ECO:0000313" key="4">
    <source>
        <dbReference type="Ensembl" id="ENSLBEP00000036155.1"/>
    </source>
</evidence>
<feature type="signal peptide" evidence="2">
    <location>
        <begin position="1"/>
        <end position="33"/>
    </location>
</feature>